<evidence type="ECO:0000256" key="1">
    <source>
        <dbReference type="ARBA" id="ARBA00007964"/>
    </source>
</evidence>
<name>A0ABV8I468_9ACTN</name>
<dbReference type="InterPro" id="IPR050812">
    <property type="entry name" value="Preph/Arog_dehydrog"/>
</dbReference>
<keyword evidence="5" id="KW-1185">Reference proteome</keyword>
<dbReference type="Pfam" id="PF02153">
    <property type="entry name" value="PDH_N"/>
    <property type="match status" value="1"/>
</dbReference>
<dbReference type="InterPro" id="IPR036291">
    <property type="entry name" value="NAD(P)-bd_dom_sf"/>
</dbReference>
<evidence type="ECO:0000256" key="2">
    <source>
        <dbReference type="ARBA" id="ARBA00023002"/>
    </source>
</evidence>
<dbReference type="Gene3D" id="3.40.50.720">
    <property type="entry name" value="NAD(P)-binding Rossmann-like Domain"/>
    <property type="match status" value="1"/>
</dbReference>
<evidence type="ECO:0000259" key="3">
    <source>
        <dbReference type="PROSITE" id="PS51176"/>
    </source>
</evidence>
<dbReference type="PANTHER" id="PTHR21363">
    <property type="entry name" value="PREPHENATE DEHYDROGENASE"/>
    <property type="match status" value="1"/>
</dbReference>
<evidence type="ECO:0000313" key="5">
    <source>
        <dbReference type="Proteomes" id="UP001595850"/>
    </source>
</evidence>
<gene>
    <name evidence="4" type="ORF">ACFOWE_02665</name>
</gene>
<sequence length="300" mass="31088">MTVATLEVPPASPRVTGIRSVTVIGSGVIGTSVALAVRRSGAEVALIDADADAVAEAERMGAGVRFTPDTPPADVVVIATPPSSVARVLREAQERGLGAVYTDVASTKGVIVAEAARAGCDLTTYVPGHPMAGRELSGPAAARADMFAGRPWVLCPGPGTPWEAVRPVVELAEACRATVRLLPSRRHDRIVAAVSHTPHLVSAALAARFAEAEETVLSLAGKGLRDTTRIAAGLPELWCDILEQNAEPVAVVLDEVVRDLTAAAAALRSGGTDVLKDLLVRGNRGRHRVVDAFPAAESAF</sequence>
<comment type="caution">
    <text evidence="4">The sequence shown here is derived from an EMBL/GenBank/DDBJ whole genome shotgun (WGS) entry which is preliminary data.</text>
</comment>
<dbReference type="SUPFAM" id="SSF51735">
    <property type="entry name" value="NAD(P)-binding Rossmann-fold domains"/>
    <property type="match status" value="1"/>
</dbReference>
<proteinExistence type="inferred from homology"/>
<dbReference type="InterPro" id="IPR008927">
    <property type="entry name" value="6-PGluconate_DH-like_C_sf"/>
</dbReference>
<feature type="domain" description="Prephenate/arogenate dehydrogenase" evidence="3">
    <location>
        <begin position="19"/>
        <end position="297"/>
    </location>
</feature>
<reference evidence="5" key="1">
    <citation type="journal article" date="2019" name="Int. J. Syst. Evol. Microbiol.">
        <title>The Global Catalogue of Microorganisms (GCM) 10K type strain sequencing project: providing services to taxonomists for standard genome sequencing and annotation.</title>
        <authorList>
            <consortium name="The Broad Institute Genomics Platform"/>
            <consortium name="The Broad Institute Genome Sequencing Center for Infectious Disease"/>
            <person name="Wu L."/>
            <person name="Ma J."/>
        </authorList>
    </citation>
    <scope>NUCLEOTIDE SEQUENCE [LARGE SCALE GENOMIC DNA]</scope>
    <source>
        <strain evidence="5">TBRC 4489</strain>
    </source>
</reference>
<dbReference type="InterPro" id="IPR003099">
    <property type="entry name" value="Prephen_DH"/>
</dbReference>
<dbReference type="EMBL" id="JBHSBM010000008">
    <property type="protein sequence ID" value="MFC4057178.1"/>
    <property type="molecule type" value="Genomic_DNA"/>
</dbReference>
<dbReference type="Gene3D" id="1.10.3660.10">
    <property type="entry name" value="6-phosphogluconate dehydrogenase C-terminal like domain"/>
    <property type="match status" value="1"/>
</dbReference>
<dbReference type="RefSeq" id="WP_377285130.1">
    <property type="nucleotide sequence ID" value="NZ_JBHSBM010000008.1"/>
</dbReference>
<keyword evidence="2" id="KW-0560">Oxidoreductase</keyword>
<protein>
    <submittedName>
        <fullName evidence="4">Prephenate dehydrogenase</fullName>
    </submittedName>
</protein>
<dbReference type="Pfam" id="PF20463">
    <property type="entry name" value="PDH_C"/>
    <property type="match status" value="1"/>
</dbReference>
<accession>A0ABV8I468</accession>
<dbReference type="SUPFAM" id="SSF48179">
    <property type="entry name" value="6-phosphogluconate dehydrogenase C-terminal domain-like"/>
    <property type="match status" value="1"/>
</dbReference>
<organism evidence="4 5">
    <name type="scientific">Planomonospora corallina</name>
    <dbReference type="NCBI Taxonomy" id="1806052"/>
    <lineage>
        <taxon>Bacteria</taxon>
        <taxon>Bacillati</taxon>
        <taxon>Actinomycetota</taxon>
        <taxon>Actinomycetes</taxon>
        <taxon>Streptosporangiales</taxon>
        <taxon>Streptosporangiaceae</taxon>
        <taxon>Planomonospora</taxon>
    </lineage>
</organism>
<dbReference type="Proteomes" id="UP001595850">
    <property type="component" value="Unassembled WGS sequence"/>
</dbReference>
<dbReference type="PROSITE" id="PS51176">
    <property type="entry name" value="PDH_ADH"/>
    <property type="match status" value="1"/>
</dbReference>
<dbReference type="PANTHER" id="PTHR21363:SF0">
    <property type="entry name" value="PREPHENATE DEHYDROGENASE [NADP(+)]"/>
    <property type="match status" value="1"/>
</dbReference>
<evidence type="ECO:0000313" key="4">
    <source>
        <dbReference type="EMBL" id="MFC4057178.1"/>
    </source>
</evidence>
<comment type="similarity">
    <text evidence="1">Belongs to the prephenate/arogenate dehydrogenase family.</text>
</comment>
<dbReference type="InterPro" id="IPR046825">
    <property type="entry name" value="PDH_C"/>
</dbReference>
<dbReference type="InterPro" id="IPR046826">
    <property type="entry name" value="PDH_N"/>
</dbReference>
<dbReference type="NCBIfam" id="NF005112">
    <property type="entry name" value="PRK06545.2-4"/>
    <property type="match status" value="1"/>
</dbReference>